<name>A0A9D9NS29_9BACT</name>
<dbReference type="InterPro" id="IPR050287">
    <property type="entry name" value="MTA/SAH_deaminase"/>
</dbReference>
<dbReference type="InterPro" id="IPR011059">
    <property type="entry name" value="Metal-dep_hydrolase_composite"/>
</dbReference>
<sequence>METVILKNIMLPDAVHADIVVAGGVIAKVIEKRGGQAGGGLSGMQADGSCCPAEGYDVSLEGAWQMDCSGKMAVPGFVNMHTHAAMSLMRGMEEDVLFHRWLDRIWAIESKVDADFVYWGTRAACLEMLRTGTTTFNDHYWHAPAAFRAASEMGLRPVESYVFLDRYDPDEAERQKEQCMRQYEESLSWGGNGLFTVGIHSVYSVGEKTMLWAADFARRHGLKLHIHLSETQKEVNDCIREHGLTPVEYLDRLGILGPDLIAAHTLWLSDHDVELLGSHRVNCVHNINSNLKLASGYRFRYNELRDAGANVCIGTDGCASSNNLDILEALKTAAMVQKAWRGDPSAMPLGELLEIATVNGAKALGLNTGLIREGMDADILIVDTENTFFLSGGSPLANLIYSAHSDCIVTVMCRGRIVMEDRKVAGEKDTLEGARRVLPRI</sequence>
<dbReference type="InterPro" id="IPR032466">
    <property type="entry name" value="Metal_Hydrolase"/>
</dbReference>
<feature type="domain" description="Amidohydrolase-related" evidence="2">
    <location>
        <begin position="72"/>
        <end position="418"/>
    </location>
</feature>
<evidence type="ECO:0000313" key="4">
    <source>
        <dbReference type="Proteomes" id="UP000823750"/>
    </source>
</evidence>
<evidence type="ECO:0000259" key="2">
    <source>
        <dbReference type="Pfam" id="PF01979"/>
    </source>
</evidence>
<dbReference type="Pfam" id="PF01979">
    <property type="entry name" value="Amidohydro_1"/>
    <property type="match status" value="1"/>
</dbReference>
<reference evidence="3" key="2">
    <citation type="journal article" date="2021" name="PeerJ">
        <title>Extensive microbial diversity within the chicken gut microbiome revealed by metagenomics and culture.</title>
        <authorList>
            <person name="Gilroy R."/>
            <person name="Ravi A."/>
            <person name="Getino M."/>
            <person name="Pursley I."/>
            <person name="Horton D.L."/>
            <person name="Alikhan N.F."/>
            <person name="Baker D."/>
            <person name="Gharbi K."/>
            <person name="Hall N."/>
            <person name="Watson M."/>
            <person name="Adriaenssens E.M."/>
            <person name="Foster-Nyarko E."/>
            <person name="Jarju S."/>
            <person name="Secka A."/>
            <person name="Antonio M."/>
            <person name="Oren A."/>
            <person name="Chaudhuri R.R."/>
            <person name="La Ragione R."/>
            <person name="Hildebrand F."/>
            <person name="Pallen M.J."/>
        </authorList>
    </citation>
    <scope>NUCLEOTIDE SEQUENCE</scope>
    <source>
        <strain evidence="3">B2-16538</strain>
    </source>
</reference>
<evidence type="ECO:0000313" key="3">
    <source>
        <dbReference type="EMBL" id="MBO8485988.1"/>
    </source>
</evidence>
<proteinExistence type="predicted"/>
<dbReference type="GO" id="GO:0016810">
    <property type="term" value="F:hydrolase activity, acting on carbon-nitrogen (but not peptide) bonds"/>
    <property type="evidence" value="ECO:0007669"/>
    <property type="project" value="InterPro"/>
</dbReference>
<dbReference type="InterPro" id="IPR006680">
    <property type="entry name" value="Amidohydro-rel"/>
</dbReference>
<accession>A0A9D9NS29</accession>
<dbReference type="PANTHER" id="PTHR43794:SF11">
    <property type="entry name" value="AMIDOHYDROLASE-RELATED DOMAIN-CONTAINING PROTEIN"/>
    <property type="match status" value="1"/>
</dbReference>
<keyword evidence="1" id="KW-0378">Hydrolase</keyword>
<reference evidence="3" key="1">
    <citation type="submission" date="2020-10" db="EMBL/GenBank/DDBJ databases">
        <authorList>
            <person name="Gilroy R."/>
        </authorList>
    </citation>
    <scope>NUCLEOTIDE SEQUENCE</scope>
    <source>
        <strain evidence="3">B2-16538</strain>
    </source>
</reference>
<gene>
    <name evidence="3" type="ORF">IAB78_06145</name>
</gene>
<dbReference type="SUPFAM" id="SSF51338">
    <property type="entry name" value="Composite domain of metallo-dependent hydrolases"/>
    <property type="match status" value="2"/>
</dbReference>
<dbReference type="EMBL" id="JADILX010000090">
    <property type="protein sequence ID" value="MBO8485988.1"/>
    <property type="molecule type" value="Genomic_DNA"/>
</dbReference>
<dbReference type="CDD" id="cd01298">
    <property type="entry name" value="ATZ_TRZ_like"/>
    <property type="match status" value="1"/>
</dbReference>
<evidence type="ECO:0000256" key="1">
    <source>
        <dbReference type="ARBA" id="ARBA00022801"/>
    </source>
</evidence>
<comment type="caution">
    <text evidence="3">The sequence shown here is derived from an EMBL/GenBank/DDBJ whole genome shotgun (WGS) entry which is preliminary data.</text>
</comment>
<dbReference type="SUPFAM" id="SSF51556">
    <property type="entry name" value="Metallo-dependent hydrolases"/>
    <property type="match status" value="1"/>
</dbReference>
<dbReference type="Gene3D" id="3.20.20.140">
    <property type="entry name" value="Metal-dependent hydrolases"/>
    <property type="match status" value="1"/>
</dbReference>
<dbReference type="Gene3D" id="2.30.40.10">
    <property type="entry name" value="Urease, subunit C, domain 1"/>
    <property type="match status" value="1"/>
</dbReference>
<dbReference type="AlphaFoldDB" id="A0A9D9NS29"/>
<organism evidence="3 4">
    <name type="scientific">Candidatus Cryptobacteroides excrementavium</name>
    <dbReference type="NCBI Taxonomy" id="2840759"/>
    <lineage>
        <taxon>Bacteria</taxon>
        <taxon>Pseudomonadati</taxon>
        <taxon>Bacteroidota</taxon>
        <taxon>Bacteroidia</taxon>
        <taxon>Bacteroidales</taxon>
        <taxon>Candidatus Cryptobacteroides</taxon>
    </lineage>
</organism>
<dbReference type="Proteomes" id="UP000823750">
    <property type="component" value="Unassembled WGS sequence"/>
</dbReference>
<dbReference type="PANTHER" id="PTHR43794">
    <property type="entry name" value="AMINOHYDROLASE SSNA-RELATED"/>
    <property type="match status" value="1"/>
</dbReference>
<protein>
    <submittedName>
        <fullName evidence="3">Amidohydrolase</fullName>
    </submittedName>
</protein>